<dbReference type="PATRIC" id="fig|1629.5.peg.923"/>
<reference evidence="1 2" key="1">
    <citation type="journal article" date="2015" name="Genome Announc.">
        <title>Expanding the biotechnology potential of lactobacilli through comparative genomics of 213 strains and associated genera.</title>
        <authorList>
            <person name="Sun Z."/>
            <person name="Harris H.M."/>
            <person name="McCann A."/>
            <person name="Guo C."/>
            <person name="Argimon S."/>
            <person name="Zhang W."/>
            <person name="Yang X."/>
            <person name="Jeffery I.B."/>
            <person name="Cooney J.C."/>
            <person name="Kagawa T.F."/>
            <person name="Liu W."/>
            <person name="Song Y."/>
            <person name="Salvetti E."/>
            <person name="Wrobel A."/>
            <person name="Rasinkangas P."/>
            <person name="Parkhill J."/>
            <person name="Rea M.C."/>
            <person name="O'Sullivan O."/>
            <person name="Ritari J."/>
            <person name="Douillard F.P."/>
            <person name="Paul Ross R."/>
            <person name="Yang R."/>
            <person name="Briner A.E."/>
            <person name="Felis G.E."/>
            <person name="de Vos W.M."/>
            <person name="Barrangou R."/>
            <person name="Klaenhammer T.R."/>
            <person name="Caufield P.W."/>
            <person name="Cui Y."/>
            <person name="Zhang H."/>
            <person name="O'Toole P.W."/>
        </authorList>
    </citation>
    <scope>NUCLEOTIDE SEQUENCE [LARGE SCALE GENOMIC DNA]</scope>
    <source>
        <strain evidence="1 2">DSM 20410</strain>
    </source>
</reference>
<gene>
    <name evidence="1" type="ORF">IV50_GL000915</name>
</gene>
<dbReference type="AlphaFoldDB" id="A0A0R2H1Z2"/>
<evidence type="ECO:0000313" key="2">
    <source>
        <dbReference type="Proteomes" id="UP000051992"/>
    </source>
</evidence>
<evidence type="ECO:0000313" key="1">
    <source>
        <dbReference type="EMBL" id="KRN46632.1"/>
    </source>
</evidence>
<keyword evidence="2" id="KW-1185">Reference proteome</keyword>
<dbReference type="OrthoDB" id="2148975at2"/>
<dbReference type="EMBL" id="JQBM01000002">
    <property type="protein sequence ID" value="KRN46632.1"/>
    <property type="molecule type" value="Genomic_DNA"/>
</dbReference>
<organism evidence="1 2">
    <name type="scientific">Weissella viridescens</name>
    <name type="common">Lactobacillus viridescens</name>
    <dbReference type="NCBI Taxonomy" id="1629"/>
    <lineage>
        <taxon>Bacteria</taxon>
        <taxon>Bacillati</taxon>
        <taxon>Bacillota</taxon>
        <taxon>Bacilli</taxon>
        <taxon>Lactobacillales</taxon>
        <taxon>Lactobacillaceae</taxon>
        <taxon>Weissella</taxon>
    </lineage>
</organism>
<accession>A0A0R2H1Z2</accession>
<sequence>MTKKTRISLVVIISLILAAGAGFIASTQTKAIESFLQVEPVNVASTKQITETLAPGVRKADKNETAEIQKLGKQSKTWVGNANGGYFQVTDFGKRSDVVAGQVNNGLAQTGQFTQTYALKGPQIFIADTKYAANSQNAQMVGHDVGTFAGQMLQQLPQLSKMTAKQINKDFVVVGGYSDAADEKKGQVKEYISFVFTRDQYGNLHMISVESRQDKASVAKNIATLSNIGHTYTGSKPDNVSFAKHVEK</sequence>
<dbReference type="Proteomes" id="UP000051992">
    <property type="component" value="Unassembled WGS sequence"/>
</dbReference>
<dbReference type="RefSeq" id="WP_057745681.1">
    <property type="nucleotide sequence ID" value="NZ_BJLU01000002.1"/>
</dbReference>
<protein>
    <submittedName>
        <fullName evidence="1">Uncharacterized protein</fullName>
    </submittedName>
</protein>
<comment type="caution">
    <text evidence="1">The sequence shown here is derived from an EMBL/GenBank/DDBJ whole genome shotgun (WGS) entry which is preliminary data.</text>
</comment>
<proteinExistence type="predicted"/>
<name>A0A0R2H1Z2_WEIVI</name>